<reference evidence="4 5" key="1">
    <citation type="journal article" date="2013" name="J. Bacteriol.">
        <title>Roles of HynAB and Ech, the only two hydrogenases found in the model sulfate reducer Desulfovibrio gigas.</title>
        <authorList>
            <person name="Morais-Silva F.O."/>
            <person name="Santos C.I."/>
            <person name="Rodrigues R."/>
            <person name="Pereira I.A."/>
            <person name="Rodrigues-Pousada C."/>
        </authorList>
    </citation>
    <scope>NUCLEOTIDE SEQUENCE [LARGE SCALE GENOMIC DNA]</scope>
    <source>
        <strain evidence="5">ATCC 19364 / DSM 1382 / NCIMB 9332 / VKM B-1759</strain>
        <plasmid evidence="5">Plasmid</plasmid>
    </source>
</reference>
<feature type="domain" description="N-acetyltransferase" evidence="3">
    <location>
        <begin position="3"/>
        <end position="196"/>
    </location>
</feature>
<dbReference type="Pfam" id="PF00583">
    <property type="entry name" value="Acetyltransf_1"/>
    <property type="match status" value="1"/>
</dbReference>
<name>T2GG20_MEGG1</name>
<dbReference type="RefSeq" id="WP_021758467.1">
    <property type="nucleotide sequence ID" value="NC_022436.1"/>
</dbReference>
<dbReference type="OrthoDB" id="9805924at2"/>
<evidence type="ECO:0000256" key="1">
    <source>
        <dbReference type="ARBA" id="ARBA00022679"/>
    </source>
</evidence>
<dbReference type="PANTHER" id="PTHR43877:SF1">
    <property type="entry name" value="ACETYLTRANSFERASE"/>
    <property type="match status" value="1"/>
</dbReference>
<keyword evidence="5" id="KW-1185">Reference proteome</keyword>
<dbReference type="CDD" id="cd04301">
    <property type="entry name" value="NAT_SF"/>
    <property type="match status" value="1"/>
</dbReference>
<evidence type="ECO:0000256" key="2">
    <source>
        <dbReference type="ARBA" id="ARBA00023315"/>
    </source>
</evidence>
<dbReference type="AlphaFoldDB" id="T2GG20"/>
<dbReference type="SUPFAM" id="SSF55729">
    <property type="entry name" value="Acyl-CoA N-acyltransferases (Nat)"/>
    <property type="match status" value="1"/>
</dbReference>
<sequence length="201" mass="22304">MSLSLRQADPEDAEQIARIVREVSGGVADYLLRGASLLVSPERLLSSLIMETGNPFSHEHVLLLEGGSTLAGLLLAYPWDLHGVPDILHKLVPRKRLQTLEGLLQMADANSLYINTIWVAEPWRGTGAAAELLECSLLLAAEHGLSKVSLHVWADNTRAVRFYRRHGFEVVKHFNVPRQRLLPHDGGNYLMSRTVDADRSA</sequence>
<proteinExistence type="predicted"/>
<dbReference type="InterPro" id="IPR050832">
    <property type="entry name" value="Bact_Acetyltransf"/>
</dbReference>
<protein>
    <submittedName>
        <fullName evidence="4">Putative GCN5-related N-acetyltransferase</fullName>
    </submittedName>
</protein>
<geneLocation type="plasmid" evidence="5"/>
<dbReference type="HOGENOM" id="CLU_087235_0_0_7"/>
<evidence type="ECO:0000313" key="5">
    <source>
        <dbReference type="Proteomes" id="UP000016587"/>
    </source>
</evidence>
<dbReference type="InterPro" id="IPR016181">
    <property type="entry name" value="Acyl_CoA_acyltransferase"/>
</dbReference>
<dbReference type="Gene3D" id="3.40.630.30">
    <property type="match status" value="1"/>
</dbReference>
<evidence type="ECO:0000313" key="4">
    <source>
        <dbReference type="EMBL" id="AGW15273.1"/>
    </source>
</evidence>
<dbReference type="PANTHER" id="PTHR43877">
    <property type="entry name" value="AMINOALKYLPHOSPHONATE N-ACETYLTRANSFERASE-RELATED-RELATED"/>
    <property type="match status" value="1"/>
</dbReference>
<accession>T2GG20</accession>
<dbReference type="Proteomes" id="UP000016587">
    <property type="component" value="Plasmid unnamed"/>
</dbReference>
<dbReference type="eggNOG" id="COG0456">
    <property type="taxonomic scope" value="Bacteria"/>
</dbReference>
<reference evidence="5" key="2">
    <citation type="submission" date="2013-07" db="EMBL/GenBank/DDBJ databases">
        <authorList>
            <person name="Morais-Silva F.O."/>
            <person name="Rezende A.M."/>
            <person name="Pimentel C."/>
            <person name="Resende D.M."/>
            <person name="Santos C.I."/>
            <person name="Clemente C."/>
            <person name="de Oliveira L.M."/>
            <person name="da Silva S.M."/>
            <person name="Costa D.A."/>
            <person name="Varela-Raposo A."/>
            <person name="Horacio E.C.A."/>
            <person name="Matos M."/>
            <person name="Flores O."/>
            <person name="Ruiz J.C."/>
            <person name="Rodrigues-Pousada C."/>
        </authorList>
    </citation>
    <scope>NUCLEOTIDE SEQUENCE [LARGE SCALE GENOMIC DNA]</scope>
    <source>
        <strain evidence="5">ATCC 19364 / DSM 1382 / NCIMB 9332 / VKM B-1759</strain>
        <plasmid evidence="5">Plasmid</plasmid>
    </source>
</reference>
<dbReference type="KEGG" id="dgg:DGI_4062"/>
<dbReference type="EMBL" id="CP006586">
    <property type="protein sequence ID" value="AGW15273.1"/>
    <property type="molecule type" value="Genomic_DNA"/>
</dbReference>
<dbReference type="GO" id="GO:0016747">
    <property type="term" value="F:acyltransferase activity, transferring groups other than amino-acyl groups"/>
    <property type="evidence" value="ECO:0007669"/>
    <property type="project" value="InterPro"/>
</dbReference>
<organism evidence="4 5">
    <name type="scientific">Megalodesulfovibrio gigas (strain ATCC 19364 / DSM 1382 / NCIMB 9332 / VKM B-1759)</name>
    <name type="common">Desulfovibrio gigas</name>
    <dbReference type="NCBI Taxonomy" id="1121448"/>
    <lineage>
        <taxon>Bacteria</taxon>
        <taxon>Pseudomonadati</taxon>
        <taxon>Thermodesulfobacteriota</taxon>
        <taxon>Desulfovibrionia</taxon>
        <taxon>Desulfovibrionales</taxon>
        <taxon>Desulfovibrionaceae</taxon>
        <taxon>Megalodesulfovibrio</taxon>
    </lineage>
</organism>
<keyword evidence="2" id="KW-0012">Acyltransferase</keyword>
<dbReference type="InterPro" id="IPR000182">
    <property type="entry name" value="GNAT_dom"/>
</dbReference>
<evidence type="ECO:0000259" key="3">
    <source>
        <dbReference type="PROSITE" id="PS51186"/>
    </source>
</evidence>
<keyword evidence="1 4" id="KW-0808">Transferase</keyword>
<gene>
    <name evidence="4" type="ORF">DGI_4062</name>
</gene>
<dbReference type="PATRIC" id="fig|1121448.10.peg.3557"/>
<keyword evidence="4" id="KW-0614">Plasmid</keyword>
<dbReference type="PROSITE" id="PS51186">
    <property type="entry name" value="GNAT"/>
    <property type="match status" value="1"/>
</dbReference>